<evidence type="ECO:0000256" key="3">
    <source>
        <dbReference type="ARBA" id="ARBA00022490"/>
    </source>
</evidence>
<comment type="subcellular location">
    <subcellularLocation>
        <location evidence="1">Cytoplasm</location>
    </subcellularLocation>
</comment>
<dbReference type="GO" id="GO:0008097">
    <property type="term" value="F:5S rRNA binding"/>
    <property type="evidence" value="ECO:0007669"/>
    <property type="project" value="EnsemblFungi"/>
</dbReference>
<dbReference type="InterPro" id="IPR025607">
    <property type="entry name" value="Ribosomal_uL18_C_euk"/>
</dbReference>
<evidence type="ECO:0000256" key="2">
    <source>
        <dbReference type="ARBA" id="ARBA00007116"/>
    </source>
</evidence>
<dbReference type="Proteomes" id="UP000014978">
    <property type="component" value="Unassembled WGS sequence"/>
</dbReference>
<name>S7XIG7_SPRLO</name>
<proteinExistence type="evidence at protein level"/>
<dbReference type="Pfam" id="PF17144">
    <property type="entry name" value="Ribosomal_L5e"/>
    <property type="match status" value="1"/>
</dbReference>
<evidence type="ECO:0000256" key="4">
    <source>
        <dbReference type="ARBA" id="ARBA00022980"/>
    </source>
</evidence>
<dbReference type="PANTHER" id="PTHR23410">
    <property type="entry name" value="RIBOSOMAL PROTEIN L5-RELATED"/>
    <property type="match status" value="1"/>
</dbReference>
<accession>S7XIG7</accession>
<keyword evidence="3" id="KW-0963">Cytoplasm</keyword>
<dbReference type="PRINTS" id="PR00058">
    <property type="entry name" value="RIBOSOMALL5"/>
</dbReference>
<comment type="caution">
    <text evidence="7">The sequence shown here is derived from an EMBL/GenBank/DDBJ whole genome shotgun (WGS) entry which is preliminary data.</text>
</comment>
<keyword evidence="4 7" id="KW-0689">Ribosomal protein</keyword>
<dbReference type="PDB" id="8P5D">
    <property type="method" value="EM"/>
    <property type="resolution" value="10.80 A"/>
    <property type="chains" value="LD0=1-291"/>
</dbReference>
<dbReference type="PDB" id="7QCA">
    <property type="method" value="EM"/>
    <property type="resolution" value="2.79 A"/>
    <property type="chains" value="LD0=1-291"/>
</dbReference>
<gene>
    <name evidence="7" type="ORF">SLOPH_75</name>
</gene>
<sequence>MVSNSINFQSDNKSKKSYFQRFQTKKRRRRLCKTNYRRRTKLIKLDQKNVGEDKSRLVVRITNSKVICQVVKSHLGGDMVVAQATSAELKEFGLKVGFTNYSAAYATGLLCARKILRMEKLDNIYKPKFCTDVDVVEDIEGEKNAYRCYLDIGLSRNSKGAKVFAAMKGASDGGIKIPYSPKIFPGYNKDEEFDQQKLRDRIFGKEVANYMQLLKKEDETKFKKQFSEYIKQNINAEDLEKMYENLFNSIVTKEISKKEKKDYSALKKYKVMKLTKEERDARVQQKLVENN</sequence>
<dbReference type="AlphaFoldDB" id="S7XIG7"/>
<dbReference type="InterPro" id="IPR057268">
    <property type="entry name" value="Ribosomal_L18"/>
</dbReference>
<dbReference type="PANTHER" id="PTHR23410:SF12">
    <property type="entry name" value="LARGE RIBOSOMAL SUBUNIT PROTEIN UL18"/>
    <property type="match status" value="1"/>
</dbReference>
<dbReference type="PDB" id="8P60">
    <property type="method" value="EM"/>
    <property type="resolution" value="14.30 A"/>
    <property type="chains" value="KD0/LD0=1-291"/>
</dbReference>
<comment type="similarity">
    <text evidence="2">Belongs to the universal ribosomal protein uL18 family.</text>
</comment>
<dbReference type="EMDB" id="EMD-17448"/>
<dbReference type="GO" id="GO:0022625">
    <property type="term" value="C:cytosolic large ribosomal subunit"/>
    <property type="evidence" value="ECO:0007669"/>
    <property type="project" value="EnsemblFungi"/>
</dbReference>
<dbReference type="GO" id="GO:0000027">
    <property type="term" value="P:ribosomal large subunit assembly"/>
    <property type="evidence" value="ECO:0007669"/>
    <property type="project" value="EnsemblFungi"/>
</dbReference>
<reference evidence="9 10" key="2">
    <citation type="journal article" date="2023" name="Nat. Microbiol.">
        <title>CryoEM reveals that ribosomes in microsporidian spores are locked in a dimeric hibernating state.</title>
        <authorList>
            <person name="McLaren M."/>
            <person name="Conners R."/>
            <person name="Isupov M.N."/>
            <person name="Gil-Diez P."/>
            <person name="Gambelli L."/>
            <person name="Gold V.A.M."/>
            <person name="Walter A."/>
            <person name="Connell S.R."/>
            <person name="Williams B."/>
            <person name="Daum B."/>
        </authorList>
    </citation>
    <scope>STRUCTURE BY ELECTRON MICROSCOPY (2.79 ANGSTROMS)</scope>
</reference>
<keyword evidence="8" id="KW-1185">Reference proteome</keyword>
<evidence type="ECO:0000313" key="8">
    <source>
        <dbReference type="Proteomes" id="UP000014978"/>
    </source>
</evidence>
<evidence type="ECO:0000313" key="7">
    <source>
        <dbReference type="EMBL" id="EPR78824.1"/>
    </source>
</evidence>
<dbReference type="GO" id="GO:0003735">
    <property type="term" value="F:structural constituent of ribosome"/>
    <property type="evidence" value="ECO:0007669"/>
    <property type="project" value="InterPro"/>
</dbReference>
<dbReference type="HOGENOM" id="CLU_056222_1_0_1"/>
<dbReference type="FunCoup" id="S7XIG7">
    <property type="interactions" value="224"/>
</dbReference>
<evidence type="ECO:0007829" key="10">
    <source>
        <dbReference type="PDB" id="8P5D"/>
    </source>
</evidence>
<reference evidence="8" key="1">
    <citation type="journal article" date="2013" name="PLoS Genet.">
        <title>The genome of Spraguea lophii and the basis of host-microsporidian interactions.</title>
        <authorList>
            <person name="Campbell S.E."/>
            <person name="Williams T.A."/>
            <person name="Yousuf A."/>
            <person name="Soanes D.M."/>
            <person name="Paszkiewicz K.H."/>
            <person name="Williams B.A.P."/>
        </authorList>
    </citation>
    <scope>NUCLEOTIDE SEQUENCE [LARGE SCALE GENOMIC DNA]</scope>
    <source>
        <strain evidence="8">42_110</strain>
    </source>
</reference>
<evidence type="ECO:0000256" key="5">
    <source>
        <dbReference type="ARBA" id="ARBA00023274"/>
    </source>
</evidence>
<dbReference type="STRING" id="1358809.S7XIG7"/>
<evidence type="ECO:0000259" key="6">
    <source>
        <dbReference type="Pfam" id="PF14204"/>
    </source>
</evidence>
<dbReference type="Pfam" id="PF14204">
    <property type="entry name" value="Ribosomal_L18_c"/>
    <property type="match status" value="1"/>
</dbReference>
<dbReference type="InterPro" id="IPR005485">
    <property type="entry name" value="Rbsml_uL18_euk_arch"/>
</dbReference>
<dbReference type="HAMAP" id="MF_01337_A">
    <property type="entry name" value="Ribosomal_uL18_A"/>
    <property type="match status" value="1"/>
</dbReference>
<organism evidence="7 8">
    <name type="scientific">Spraguea lophii (strain 42_110)</name>
    <name type="common">Microsporidian parasite</name>
    <dbReference type="NCBI Taxonomy" id="1358809"/>
    <lineage>
        <taxon>Eukaryota</taxon>
        <taxon>Fungi</taxon>
        <taxon>Fungi incertae sedis</taxon>
        <taxon>Microsporidia</taxon>
        <taxon>Spragueidae</taxon>
        <taxon>Spraguea</taxon>
    </lineage>
</organism>
<dbReference type="Gene3D" id="3.30.420.100">
    <property type="match status" value="1"/>
</dbReference>
<dbReference type="CDD" id="cd00432">
    <property type="entry name" value="Ribosomal_L18_L5e"/>
    <property type="match status" value="1"/>
</dbReference>
<dbReference type="EMDB" id="EMD-17457"/>
<feature type="domain" description="Large ribosomal subunit protein uL18 C-terminal eukaryotes" evidence="6">
    <location>
        <begin position="239"/>
        <end position="287"/>
    </location>
</feature>
<evidence type="ECO:0007829" key="9">
    <source>
        <dbReference type="PDB" id="7QCA"/>
    </source>
</evidence>
<dbReference type="VEuPathDB" id="MicrosporidiaDB:SLOPH_75"/>
<dbReference type="SUPFAM" id="SSF53137">
    <property type="entry name" value="Translational machinery components"/>
    <property type="match status" value="1"/>
</dbReference>
<dbReference type="EMDB" id="EMD-13892"/>
<evidence type="ECO:0000256" key="1">
    <source>
        <dbReference type="ARBA" id="ARBA00004496"/>
    </source>
</evidence>
<dbReference type="GO" id="GO:0006412">
    <property type="term" value="P:translation"/>
    <property type="evidence" value="ECO:0007669"/>
    <property type="project" value="InterPro"/>
</dbReference>
<keyword evidence="5" id="KW-0687">Ribonucleoprotein</keyword>
<dbReference type="EMBL" id="ATCN01000544">
    <property type="protein sequence ID" value="EPR78824.1"/>
    <property type="molecule type" value="Genomic_DNA"/>
</dbReference>
<dbReference type="OMA" id="CQIASAH"/>
<keyword evidence="9 10" id="KW-0002">3D-structure</keyword>
<protein>
    <submittedName>
        <fullName evidence="7">60S ribosomal protein L5</fullName>
    </submittedName>
</protein>
<dbReference type="OrthoDB" id="1618453at2759"/>
<dbReference type="InParanoid" id="S7XIG7"/>